<evidence type="ECO:0000313" key="7">
    <source>
        <dbReference type="Proteomes" id="UP000031672"/>
    </source>
</evidence>
<dbReference type="STRING" id="1461322.OJ16_15460"/>
<dbReference type="SUPFAM" id="SSF53850">
    <property type="entry name" value="Periplasmic binding protein-like II"/>
    <property type="match status" value="1"/>
</dbReference>
<dbReference type="GO" id="GO:0003700">
    <property type="term" value="F:DNA-binding transcription factor activity"/>
    <property type="evidence" value="ECO:0007669"/>
    <property type="project" value="InterPro"/>
</dbReference>
<evidence type="ECO:0000256" key="1">
    <source>
        <dbReference type="ARBA" id="ARBA00009437"/>
    </source>
</evidence>
<dbReference type="Gene3D" id="1.10.10.10">
    <property type="entry name" value="Winged helix-like DNA-binding domain superfamily/Winged helix DNA-binding domain"/>
    <property type="match status" value="1"/>
</dbReference>
<dbReference type="AlphaFoldDB" id="A0A0C2NQ03"/>
<dbReference type="Gene3D" id="3.40.190.290">
    <property type="match status" value="1"/>
</dbReference>
<dbReference type="PANTHER" id="PTHR30126:SF91">
    <property type="entry name" value="LYSR FAMILY TRANSCRIPTIONAL REGULATOR"/>
    <property type="match status" value="1"/>
</dbReference>
<evidence type="ECO:0000256" key="3">
    <source>
        <dbReference type="ARBA" id="ARBA00023125"/>
    </source>
</evidence>
<dbReference type="GO" id="GO:0000976">
    <property type="term" value="F:transcription cis-regulatory region binding"/>
    <property type="evidence" value="ECO:0007669"/>
    <property type="project" value="TreeGrafter"/>
</dbReference>
<keyword evidence="3" id="KW-0238">DNA-binding</keyword>
<evidence type="ECO:0000256" key="2">
    <source>
        <dbReference type="ARBA" id="ARBA00023015"/>
    </source>
</evidence>
<dbReference type="PROSITE" id="PS50931">
    <property type="entry name" value="HTH_LYSR"/>
    <property type="match status" value="1"/>
</dbReference>
<comment type="caution">
    <text evidence="6">The sequence shown here is derived from an EMBL/GenBank/DDBJ whole genome shotgun (WGS) entry which is preliminary data.</text>
</comment>
<dbReference type="InterPro" id="IPR005119">
    <property type="entry name" value="LysR_subst-bd"/>
</dbReference>
<dbReference type="Pfam" id="PF00126">
    <property type="entry name" value="HTH_1"/>
    <property type="match status" value="1"/>
</dbReference>
<organism evidence="6 7">
    <name type="scientific">Vibrio renipiscarius</name>
    <dbReference type="NCBI Taxonomy" id="1461322"/>
    <lineage>
        <taxon>Bacteria</taxon>
        <taxon>Pseudomonadati</taxon>
        <taxon>Pseudomonadota</taxon>
        <taxon>Gammaproteobacteria</taxon>
        <taxon>Vibrionales</taxon>
        <taxon>Vibrionaceae</taxon>
        <taxon>Vibrio</taxon>
    </lineage>
</organism>
<dbReference type="Pfam" id="PF03466">
    <property type="entry name" value="LysR_substrate"/>
    <property type="match status" value="1"/>
</dbReference>
<evidence type="ECO:0000256" key="4">
    <source>
        <dbReference type="ARBA" id="ARBA00023163"/>
    </source>
</evidence>
<dbReference type="OrthoDB" id="5858319at2"/>
<comment type="similarity">
    <text evidence="1">Belongs to the LysR transcriptional regulatory family.</text>
</comment>
<dbReference type="PANTHER" id="PTHR30126">
    <property type="entry name" value="HTH-TYPE TRANSCRIPTIONAL REGULATOR"/>
    <property type="match status" value="1"/>
</dbReference>
<dbReference type="EMBL" id="JTKH01000024">
    <property type="protein sequence ID" value="KII76208.1"/>
    <property type="molecule type" value="Genomic_DNA"/>
</dbReference>
<reference evidence="6 7" key="1">
    <citation type="submission" date="2014-11" db="EMBL/GenBank/DDBJ databases">
        <title>Draft Genome Sequence of Vibrio piscirenalis strains CECT 8603T and CECT 8604, two marine Gammaproteobacterium isolated from cultured gilthead sea bream (Sparus aurata).</title>
        <authorList>
            <person name="Arahal D.R."/>
            <person name="Rodrigo-Torres L."/>
            <person name="Lucena T."/>
            <person name="Pujalte M.J."/>
        </authorList>
    </citation>
    <scope>NUCLEOTIDE SEQUENCE [LARGE SCALE GENOMIC DNA]</scope>
    <source>
        <strain evidence="6 7">DCR 1-4-2</strain>
    </source>
</reference>
<sequence>MFSYEHLAAFCATVEEGSYSQAAKKLGKDRTTVREQVKALEDSYAVSLFDIQGKKAVPSEEGGAIYRHAKLLVNNSERLNARMMDSYKTEFTSFDIYHDILVPNALIVHVDQYIKEAFPHIKVNWLHRNRQDILHEVSSKPNALALMQYRLHTKTEQNYEYIHLGSDELSVFCNPNHPLTKVKPLGVNDLEIAKQYVSENHIHSLNEVFSVSIDQHIVSNNDVLLALLQHDGWAFSSRALVAPLVKTGQLVELQTEEIVTSFKIGLSFYFPISMKRSPELEGLQKALRAYAKANMS</sequence>
<name>A0A0C2NQ03_9VIBR</name>
<dbReference type="InterPro" id="IPR036390">
    <property type="entry name" value="WH_DNA-bd_sf"/>
</dbReference>
<evidence type="ECO:0000313" key="6">
    <source>
        <dbReference type="EMBL" id="KII76208.1"/>
    </source>
</evidence>
<dbReference type="InterPro" id="IPR000847">
    <property type="entry name" value="LysR_HTH_N"/>
</dbReference>
<keyword evidence="7" id="KW-1185">Reference proteome</keyword>
<dbReference type="InterPro" id="IPR036388">
    <property type="entry name" value="WH-like_DNA-bd_sf"/>
</dbReference>
<dbReference type="Proteomes" id="UP000031672">
    <property type="component" value="Unassembled WGS sequence"/>
</dbReference>
<feature type="domain" description="HTH lysR-type" evidence="5">
    <location>
        <begin position="2"/>
        <end position="59"/>
    </location>
</feature>
<protein>
    <submittedName>
        <fullName evidence="6">LysR family transcriptional regulator</fullName>
    </submittedName>
</protein>
<dbReference type="RefSeq" id="WP_040992146.1">
    <property type="nucleotide sequence ID" value="NZ_JTKH01000024.1"/>
</dbReference>
<keyword evidence="4" id="KW-0804">Transcription</keyword>
<accession>A0A0C2K2L5</accession>
<gene>
    <name evidence="6" type="ORF">OJ16_15460</name>
</gene>
<dbReference type="SUPFAM" id="SSF46785">
    <property type="entry name" value="Winged helix' DNA-binding domain"/>
    <property type="match status" value="1"/>
</dbReference>
<keyword evidence="2" id="KW-0805">Transcription regulation</keyword>
<accession>A0A0C2NQ03</accession>
<proteinExistence type="inferred from homology"/>
<evidence type="ECO:0000259" key="5">
    <source>
        <dbReference type="PROSITE" id="PS50931"/>
    </source>
</evidence>